<organism evidence="2 3">
    <name type="scientific">Streblomastix strix</name>
    <dbReference type="NCBI Taxonomy" id="222440"/>
    <lineage>
        <taxon>Eukaryota</taxon>
        <taxon>Metamonada</taxon>
        <taxon>Preaxostyla</taxon>
        <taxon>Oxymonadida</taxon>
        <taxon>Streblomastigidae</taxon>
        <taxon>Streblomastix</taxon>
    </lineage>
</organism>
<dbReference type="EMBL" id="SNRW01011210">
    <property type="protein sequence ID" value="KAA6375460.1"/>
    <property type="molecule type" value="Genomic_DNA"/>
</dbReference>
<dbReference type="Proteomes" id="UP000324800">
    <property type="component" value="Unassembled WGS sequence"/>
</dbReference>
<feature type="compositionally biased region" description="Basic and acidic residues" evidence="1">
    <location>
        <begin position="173"/>
        <end position="190"/>
    </location>
</feature>
<sequence>NNGYIMQVKDKIKVYEEGKKAARTLTQAQQTKLLLEARGGGQIKQSKRTLKRHVEQNSDEAEDEAEDFPMNNDDDDCDDQQIIVEQPRQTPKPKPIKTTKKIPQINYTSPSVDLEELIRLRTENSFIKQQRQESIKQVEKYKAKIRDYKQKKLNDEQAEQIQTPPQEQLTEYQEQKQKQQELRFNETDLW</sequence>
<proteinExistence type="predicted"/>
<feature type="region of interest" description="Disordered" evidence="1">
    <location>
        <begin position="38"/>
        <end position="76"/>
    </location>
</feature>
<accession>A0A5J4UZ08</accession>
<dbReference type="AlphaFoldDB" id="A0A5J4UZ08"/>
<evidence type="ECO:0000313" key="3">
    <source>
        <dbReference type="Proteomes" id="UP000324800"/>
    </source>
</evidence>
<evidence type="ECO:0000256" key="1">
    <source>
        <dbReference type="SAM" id="MobiDB-lite"/>
    </source>
</evidence>
<feature type="region of interest" description="Disordered" evidence="1">
    <location>
        <begin position="153"/>
        <end position="190"/>
    </location>
</feature>
<gene>
    <name evidence="2" type="ORF">EZS28_029012</name>
</gene>
<name>A0A5J4UZ08_9EUKA</name>
<feature type="non-terminal residue" evidence="2">
    <location>
        <position position="1"/>
    </location>
</feature>
<reference evidence="2 3" key="1">
    <citation type="submission" date="2019-03" db="EMBL/GenBank/DDBJ databases">
        <title>Single cell metagenomics reveals metabolic interactions within the superorganism composed of flagellate Streblomastix strix and complex community of Bacteroidetes bacteria on its surface.</title>
        <authorList>
            <person name="Treitli S.C."/>
            <person name="Kolisko M."/>
            <person name="Husnik F."/>
            <person name="Keeling P."/>
            <person name="Hampl V."/>
        </authorList>
    </citation>
    <scope>NUCLEOTIDE SEQUENCE [LARGE SCALE GENOMIC DNA]</scope>
    <source>
        <strain evidence="2">ST1C</strain>
    </source>
</reference>
<comment type="caution">
    <text evidence="2">The sequence shown here is derived from an EMBL/GenBank/DDBJ whole genome shotgun (WGS) entry which is preliminary data.</text>
</comment>
<evidence type="ECO:0000313" key="2">
    <source>
        <dbReference type="EMBL" id="KAA6375460.1"/>
    </source>
</evidence>
<protein>
    <submittedName>
        <fullName evidence="2">Uncharacterized protein</fullName>
    </submittedName>
</protein>
<feature type="compositionally biased region" description="Acidic residues" evidence="1">
    <location>
        <begin position="57"/>
        <end position="76"/>
    </location>
</feature>